<evidence type="ECO:0000259" key="7">
    <source>
        <dbReference type="Pfam" id="PF08031"/>
    </source>
</evidence>
<dbReference type="SUPFAM" id="SSF56176">
    <property type="entry name" value="FAD-binding/transporter-associated domain-like"/>
    <property type="match status" value="1"/>
</dbReference>
<dbReference type="InterPro" id="IPR006094">
    <property type="entry name" value="Oxid_FAD_bind_N"/>
</dbReference>
<dbReference type="STRING" id="694573.A0A194UWZ9"/>
<reference evidence="9" key="1">
    <citation type="submission" date="2014-12" db="EMBL/GenBank/DDBJ databases">
        <title>Genome Sequence of Valsa Canker Pathogens Uncovers a Specific Adaption of Colonization on Woody Bark.</title>
        <authorList>
            <person name="Yin Z."/>
            <person name="Liu H."/>
            <person name="Gao X."/>
            <person name="Li Z."/>
            <person name="Song N."/>
            <person name="Ke X."/>
            <person name="Dai Q."/>
            <person name="Wu Y."/>
            <person name="Sun Y."/>
            <person name="Xu J.-R."/>
            <person name="Kang Z.K."/>
            <person name="Wang L."/>
            <person name="Huang L."/>
        </authorList>
    </citation>
    <scope>NUCLEOTIDE SEQUENCE [LARGE SCALE GENOMIC DNA]</scope>
    <source>
        <strain evidence="9">SXYL134</strain>
    </source>
</reference>
<dbReference type="InterPro" id="IPR036318">
    <property type="entry name" value="FAD-bd_PCMH-like_sf"/>
</dbReference>
<proteinExistence type="inferred from homology"/>
<dbReference type="PANTHER" id="PTHR42973:SF39">
    <property type="entry name" value="FAD-BINDING PCMH-TYPE DOMAIN-CONTAINING PROTEIN"/>
    <property type="match status" value="1"/>
</dbReference>
<comment type="cofactor">
    <cofactor evidence="1">
        <name>FAD</name>
        <dbReference type="ChEBI" id="CHEBI:57692"/>
    </cofactor>
</comment>
<dbReference type="PANTHER" id="PTHR42973">
    <property type="entry name" value="BINDING OXIDOREDUCTASE, PUTATIVE (AFU_ORTHOLOGUE AFUA_1G17690)-RELATED"/>
    <property type="match status" value="1"/>
</dbReference>
<evidence type="ECO:0000313" key="8">
    <source>
        <dbReference type="EMBL" id="KUI56149.1"/>
    </source>
</evidence>
<evidence type="ECO:0000256" key="1">
    <source>
        <dbReference type="ARBA" id="ARBA00001974"/>
    </source>
</evidence>
<dbReference type="InterPro" id="IPR036291">
    <property type="entry name" value="NAD(P)-bd_dom_sf"/>
</dbReference>
<keyword evidence="5" id="KW-0560">Oxidoreductase</keyword>
<evidence type="ECO:0000259" key="6">
    <source>
        <dbReference type="Pfam" id="PF01565"/>
    </source>
</evidence>
<keyword evidence="3" id="KW-0285">Flavoprotein</keyword>
<gene>
    <name evidence="8" type="ORF">VP1G_03479</name>
</gene>
<dbReference type="Pfam" id="PF01565">
    <property type="entry name" value="FAD_binding_4"/>
    <property type="match status" value="1"/>
</dbReference>
<comment type="similarity">
    <text evidence="2">Belongs to the oxygen-dependent FAD-linked oxidoreductase family.</text>
</comment>
<evidence type="ECO:0008006" key="10">
    <source>
        <dbReference type="Google" id="ProtNLM"/>
    </source>
</evidence>
<accession>A0A194UWZ9</accession>
<name>A0A194UWZ9_CYTMA</name>
<dbReference type="SUPFAM" id="SSF51735">
    <property type="entry name" value="NAD(P)-binding Rossmann-fold domains"/>
    <property type="match status" value="1"/>
</dbReference>
<dbReference type="InterPro" id="IPR016169">
    <property type="entry name" value="FAD-bd_PCMH_sub2"/>
</dbReference>
<keyword evidence="4" id="KW-0274">FAD</keyword>
<dbReference type="Gene3D" id="3.40.50.720">
    <property type="entry name" value="NAD(P)-binding Rossmann-like Domain"/>
    <property type="match status" value="1"/>
</dbReference>
<evidence type="ECO:0000256" key="2">
    <source>
        <dbReference type="ARBA" id="ARBA00005466"/>
    </source>
</evidence>
<dbReference type="GO" id="GO:0050660">
    <property type="term" value="F:flavin adenine dinucleotide binding"/>
    <property type="evidence" value="ECO:0007669"/>
    <property type="project" value="InterPro"/>
</dbReference>
<dbReference type="Pfam" id="PF00106">
    <property type="entry name" value="adh_short"/>
    <property type="match status" value="1"/>
</dbReference>
<keyword evidence="9" id="KW-1185">Reference proteome</keyword>
<evidence type="ECO:0000256" key="4">
    <source>
        <dbReference type="ARBA" id="ARBA00022827"/>
    </source>
</evidence>
<evidence type="ECO:0000313" key="9">
    <source>
        <dbReference type="Proteomes" id="UP000078576"/>
    </source>
</evidence>
<dbReference type="AlphaFoldDB" id="A0A194UWZ9"/>
<protein>
    <recommendedName>
        <fullName evidence="10">6-hydroxy-D-nicotine oxidase</fullName>
    </recommendedName>
</protein>
<feature type="domain" description="FAD linked oxidase N-terminal" evidence="6">
    <location>
        <begin position="332"/>
        <end position="386"/>
    </location>
</feature>
<dbReference type="InterPro" id="IPR050416">
    <property type="entry name" value="FAD-linked_Oxidoreductase"/>
</dbReference>
<dbReference type="Gene3D" id="3.30.465.10">
    <property type="match status" value="1"/>
</dbReference>
<dbReference type="OrthoDB" id="415825at2759"/>
<evidence type="ECO:0000256" key="5">
    <source>
        <dbReference type="ARBA" id="ARBA00023002"/>
    </source>
</evidence>
<dbReference type="GO" id="GO:0016491">
    <property type="term" value="F:oxidoreductase activity"/>
    <property type="evidence" value="ECO:0007669"/>
    <property type="project" value="UniProtKB-KW"/>
</dbReference>
<sequence length="677" mass="73986">MPSYAITGATSGIGFAFIKNLSADPANTVIALVRDETKAREKISEEFPGRKNIHVVHGDIGNTESLKAAAGNVAAITGGGLDVLIANANFYAANEVPIGKSAIEDPNFDEKMQESFRINVVGNTHLMADFIPLIRQGNLKKVVVLSSGMGDISFVLESNMEAQSVYSISKAALNFAVAKFQVQYKEEGILFMAISPGVVNTHPQTEAPPPEAAESIQRMMASMKLYAPDFDGPISPEKSVEMVNMKVNDEQSDKTTPSTPSPTLATTSRTEAAIRCLQRCSVPFLSSQSTNWINDTATLNTRVPHTPALLVYARTVQHVQDVIACGVEAGLKAGRAISHGSCPAVGISGHILHGGYGWTSHNKGLTLDWMVGADVVLANGTQIHCSETEHADLFWALRGAGSNFGVVTSYKLKTFAAPSVSIPFSVSLNWNTEDQKVNGVKELVEFARNMPVDLNMRLNIHNSGDHTFDGAYYGNAEDLFNILEPLLQKTGGTLNARPGTWIQGLEAYAEHNSLIPSTTDRSTFYATSLTLKDLCGTSLTNFVRYWHNTALKFSQGGWFVQLDIHGGPNSAISAVLNSATAYAHRDKAFLIQFYHYYDNNPYPPGGIKLLQGWVDSTTEPLQEGDWGMYINYVDSQLDRETAQKLYYGDNLERLKLLKKKYDPTELFYYPQSIEPAM</sequence>
<evidence type="ECO:0000256" key="3">
    <source>
        <dbReference type="ARBA" id="ARBA00022630"/>
    </source>
</evidence>
<dbReference type="Gene3D" id="3.40.462.20">
    <property type="match status" value="1"/>
</dbReference>
<dbReference type="InterPro" id="IPR002347">
    <property type="entry name" value="SDR_fam"/>
</dbReference>
<organism evidence="8 9">
    <name type="scientific">Cytospora mali</name>
    <name type="common">Apple Valsa canker fungus</name>
    <name type="synonym">Valsa mali</name>
    <dbReference type="NCBI Taxonomy" id="578113"/>
    <lineage>
        <taxon>Eukaryota</taxon>
        <taxon>Fungi</taxon>
        <taxon>Dikarya</taxon>
        <taxon>Ascomycota</taxon>
        <taxon>Pezizomycotina</taxon>
        <taxon>Sordariomycetes</taxon>
        <taxon>Sordariomycetidae</taxon>
        <taxon>Diaporthales</taxon>
        <taxon>Cytosporaceae</taxon>
        <taxon>Cytospora</taxon>
    </lineage>
</organism>
<dbReference type="InterPro" id="IPR012951">
    <property type="entry name" value="BBE"/>
</dbReference>
<dbReference type="EMBL" id="KN714686">
    <property type="protein sequence ID" value="KUI56149.1"/>
    <property type="molecule type" value="Genomic_DNA"/>
</dbReference>
<dbReference type="PRINTS" id="PR00081">
    <property type="entry name" value="GDHRDH"/>
</dbReference>
<dbReference type="Gene3D" id="6.10.140.1160">
    <property type="match status" value="1"/>
</dbReference>
<dbReference type="Proteomes" id="UP000078576">
    <property type="component" value="Unassembled WGS sequence"/>
</dbReference>
<feature type="domain" description="Berberine/berberine-like" evidence="7">
    <location>
        <begin position="629"/>
        <end position="674"/>
    </location>
</feature>
<dbReference type="Pfam" id="PF08031">
    <property type="entry name" value="BBE"/>
    <property type="match status" value="1"/>
</dbReference>